<comment type="subunit">
    <text evidence="13">Acetyl-CoA carboxylase is a heterohexamer composed of biotin carboxyl carrier protein (AccB), biotin carboxylase (AccC) and two subunits each of ACCase subunit alpha (AccA) and ACCase subunit beta (AccD).</text>
</comment>
<evidence type="ECO:0000313" key="15">
    <source>
        <dbReference type="EMBL" id="HIR13919.1"/>
    </source>
</evidence>
<dbReference type="PRINTS" id="PR01070">
    <property type="entry name" value="ACCCTRFRASEB"/>
</dbReference>
<dbReference type="PANTHER" id="PTHR42995:SF5">
    <property type="entry name" value="ACETYL-COENZYME A CARBOXYLASE CARBOXYL TRANSFERASE SUBUNIT BETA, CHLOROPLASTIC"/>
    <property type="match status" value="1"/>
</dbReference>
<feature type="binding site" evidence="13">
    <location>
        <position position="53"/>
    </location>
    <ligand>
        <name>Zn(2+)</name>
        <dbReference type="ChEBI" id="CHEBI:29105"/>
    </ligand>
</feature>
<dbReference type="Pfam" id="PF17848">
    <property type="entry name" value="Zn_ribbon_ACC"/>
    <property type="match status" value="1"/>
</dbReference>
<dbReference type="Gene3D" id="3.90.226.10">
    <property type="entry name" value="2-enoyl-CoA Hydratase, Chain A, domain 1"/>
    <property type="match status" value="1"/>
</dbReference>
<dbReference type="InterPro" id="IPR000438">
    <property type="entry name" value="Acetyl_CoA_COase_Trfase_b_su"/>
</dbReference>
<evidence type="ECO:0000256" key="2">
    <source>
        <dbReference type="ARBA" id="ARBA00022516"/>
    </source>
</evidence>
<evidence type="ECO:0000256" key="7">
    <source>
        <dbReference type="ARBA" id="ARBA00022832"/>
    </source>
</evidence>
<feature type="zinc finger region" description="C4-type" evidence="13">
    <location>
        <begin position="31"/>
        <end position="53"/>
    </location>
</feature>
<dbReference type="GO" id="GO:0016743">
    <property type="term" value="F:carboxyl- or carbamoyltransferase activity"/>
    <property type="evidence" value="ECO:0007669"/>
    <property type="project" value="UniProtKB-UniRule"/>
</dbReference>
<reference evidence="15" key="2">
    <citation type="journal article" date="2021" name="PeerJ">
        <title>Extensive microbial diversity within the chicken gut microbiome revealed by metagenomics and culture.</title>
        <authorList>
            <person name="Gilroy R."/>
            <person name="Ravi A."/>
            <person name="Getino M."/>
            <person name="Pursley I."/>
            <person name="Horton D.L."/>
            <person name="Alikhan N.F."/>
            <person name="Baker D."/>
            <person name="Gharbi K."/>
            <person name="Hall N."/>
            <person name="Watson M."/>
            <person name="Adriaenssens E.M."/>
            <person name="Foster-Nyarko E."/>
            <person name="Jarju S."/>
            <person name="Secka A."/>
            <person name="Antonio M."/>
            <person name="Oren A."/>
            <person name="Chaudhuri R.R."/>
            <person name="La Ragione R."/>
            <person name="Hildebrand F."/>
            <person name="Pallen M.J."/>
        </authorList>
    </citation>
    <scope>NUCLEOTIDE SEQUENCE</scope>
    <source>
        <strain evidence="15">ChiSjej4B22-8148</strain>
    </source>
</reference>
<dbReference type="GO" id="GO:0003989">
    <property type="term" value="F:acetyl-CoA carboxylase activity"/>
    <property type="evidence" value="ECO:0007669"/>
    <property type="project" value="InterPro"/>
</dbReference>
<dbReference type="PROSITE" id="PS50980">
    <property type="entry name" value="COA_CT_NTER"/>
    <property type="match status" value="1"/>
</dbReference>
<keyword evidence="10 13" id="KW-0443">Lipid metabolism</keyword>
<keyword evidence="3 13" id="KW-0808">Transferase</keyword>
<feature type="binding site" evidence="13">
    <location>
        <position position="34"/>
    </location>
    <ligand>
        <name>Zn(2+)</name>
        <dbReference type="ChEBI" id="CHEBI:29105"/>
    </ligand>
</feature>
<keyword evidence="2 13" id="KW-0444">Lipid biosynthesis</keyword>
<comment type="catalytic activity">
    <reaction evidence="13">
        <text>N(6)-carboxybiotinyl-L-lysyl-[protein] + acetyl-CoA = N(6)-biotinyl-L-lysyl-[protein] + malonyl-CoA</text>
        <dbReference type="Rhea" id="RHEA:54728"/>
        <dbReference type="Rhea" id="RHEA-COMP:10505"/>
        <dbReference type="Rhea" id="RHEA-COMP:10506"/>
        <dbReference type="ChEBI" id="CHEBI:57288"/>
        <dbReference type="ChEBI" id="CHEBI:57384"/>
        <dbReference type="ChEBI" id="CHEBI:83144"/>
        <dbReference type="ChEBI" id="CHEBI:83145"/>
        <dbReference type="EC" id="2.1.3.15"/>
    </reaction>
</comment>
<dbReference type="InterPro" id="IPR034733">
    <property type="entry name" value="AcCoA_carboxyl_beta"/>
</dbReference>
<keyword evidence="13" id="KW-0963">Cytoplasm</keyword>
<evidence type="ECO:0000256" key="1">
    <source>
        <dbReference type="ARBA" id="ARBA00004496"/>
    </source>
</evidence>
<evidence type="ECO:0000256" key="11">
    <source>
        <dbReference type="ARBA" id="ARBA00023160"/>
    </source>
</evidence>
<dbReference type="AlphaFoldDB" id="A0A9D1D9D6"/>
<keyword evidence="15" id="KW-0436">Ligase</keyword>
<dbReference type="GO" id="GO:0009317">
    <property type="term" value="C:acetyl-CoA carboxylase complex"/>
    <property type="evidence" value="ECO:0007669"/>
    <property type="project" value="InterPro"/>
</dbReference>
<dbReference type="InterPro" id="IPR029045">
    <property type="entry name" value="ClpP/crotonase-like_dom_sf"/>
</dbReference>
<evidence type="ECO:0000256" key="4">
    <source>
        <dbReference type="ARBA" id="ARBA00022723"/>
    </source>
</evidence>
<dbReference type="SUPFAM" id="SSF52096">
    <property type="entry name" value="ClpP/crotonase"/>
    <property type="match status" value="1"/>
</dbReference>
<comment type="pathway">
    <text evidence="13">Lipid metabolism; malonyl-CoA biosynthesis; malonyl-CoA from acetyl-CoA: step 1/1.</text>
</comment>
<evidence type="ECO:0000256" key="12">
    <source>
        <dbReference type="ARBA" id="ARBA00025280"/>
    </source>
</evidence>
<dbReference type="InterPro" id="IPR011762">
    <property type="entry name" value="COA_CT_N"/>
</dbReference>
<keyword evidence="11 13" id="KW-0275">Fatty acid biosynthesis</keyword>
<comment type="function">
    <text evidence="12 13">Component of the acetyl coenzyme A carboxylase (ACC) complex. Biotin carboxylase (BC) catalyzes the carboxylation of biotin on its carrier protein (BCCP) and then the CO(2) group is transferred by the transcarboxylase to acetyl-CoA to form malonyl-CoA.</text>
</comment>
<evidence type="ECO:0000256" key="5">
    <source>
        <dbReference type="ARBA" id="ARBA00022741"/>
    </source>
</evidence>
<dbReference type="HAMAP" id="MF_01395">
    <property type="entry name" value="AcetylCoA_CT_beta"/>
    <property type="match status" value="1"/>
</dbReference>
<dbReference type="InterPro" id="IPR041010">
    <property type="entry name" value="Znf-ACC"/>
</dbReference>
<feature type="domain" description="CoA carboxyltransferase N-terminal" evidence="14">
    <location>
        <begin position="27"/>
        <end position="292"/>
    </location>
</feature>
<dbReference type="GO" id="GO:0008270">
    <property type="term" value="F:zinc ion binding"/>
    <property type="evidence" value="ECO:0007669"/>
    <property type="project" value="UniProtKB-UniRule"/>
</dbReference>
<comment type="similarity">
    <text evidence="13">Belongs to the AccD/PCCB family.</text>
</comment>
<evidence type="ECO:0000256" key="8">
    <source>
        <dbReference type="ARBA" id="ARBA00022833"/>
    </source>
</evidence>
<dbReference type="PANTHER" id="PTHR42995">
    <property type="entry name" value="ACETYL-COENZYME A CARBOXYLASE CARBOXYL TRANSFERASE SUBUNIT BETA, CHLOROPLASTIC"/>
    <property type="match status" value="1"/>
</dbReference>
<evidence type="ECO:0000313" key="16">
    <source>
        <dbReference type="Proteomes" id="UP000886757"/>
    </source>
</evidence>
<feature type="binding site" evidence="13">
    <location>
        <position position="50"/>
    </location>
    <ligand>
        <name>Zn(2+)</name>
        <dbReference type="ChEBI" id="CHEBI:29105"/>
    </ligand>
</feature>
<reference evidence="15" key="1">
    <citation type="submission" date="2020-10" db="EMBL/GenBank/DDBJ databases">
        <authorList>
            <person name="Gilroy R."/>
        </authorList>
    </citation>
    <scope>NUCLEOTIDE SEQUENCE</scope>
    <source>
        <strain evidence="15">ChiSjej4B22-8148</strain>
    </source>
</reference>
<proteinExistence type="inferred from homology"/>
<dbReference type="NCBIfam" id="TIGR00515">
    <property type="entry name" value="accD"/>
    <property type="match status" value="1"/>
</dbReference>
<keyword evidence="4 13" id="KW-0479">Metal-binding</keyword>
<comment type="caution">
    <text evidence="15">The sequence shown here is derived from an EMBL/GenBank/DDBJ whole genome shotgun (WGS) entry which is preliminary data.</text>
</comment>
<sequence>MLREQFKRTVEDNQVYKIKPKKVPDGLFRICDACGKIVYEEDVIDNKYCCPKCDAHFRIDPEKRIRMVADRDSFQEWDADLIGDNPLDFPGYEEKLESVREKTGLKEAVVTGCATIHGMKTALGVMASSFLMGSMSTAVGEKITRMIERATEERLPIVLFCCSGGARMQEGILSLMQMAKTSQALKRHDEAGLLYVPVLTDPTTGGVTASFAMLGDVILAEPGALIGFAGSRVIRQTIGQKLPEGFQTAEFLCRHGFVDRIVKRSQLRRTLATLIQSSMPGGCRQAGGKYDR</sequence>
<comment type="subcellular location">
    <subcellularLocation>
        <location evidence="1 13">Cytoplasm</location>
    </subcellularLocation>
</comment>
<keyword evidence="5 13" id="KW-0547">Nucleotide-binding</keyword>
<evidence type="ECO:0000259" key="14">
    <source>
        <dbReference type="PROSITE" id="PS50980"/>
    </source>
</evidence>
<dbReference type="GO" id="GO:0006633">
    <property type="term" value="P:fatty acid biosynthetic process"/>
    <property type="evidence" value="ECO:0007669"/>
    <property type="project" value="UniProtKB-KW"/>
</dbReference>
<dbReference type="EC" id="2.1.3.15" evidence="13"/>
<protein>
    <recommendedName>
        <fullName evidence="13">Acetyl-coenzyme A carboxylase carboxyl transferase subunit beta</fullName>
        <shortName evidence="13">ACCase subunit beta</shortName>
        <shortName evidence="13">Acetyl-CoA carboxylase carboxyltransferase subunit beta</shortName>
        <ecNumber evidence="13">2.1.3.15</ecNumber>
    </recommendedName>
</protein>
<comment type="cofactor">
    <cofactor evidence="13">
        <name>Zn(2+)</name>
        <dbReference type="ChEBI" id="CHEBI:29105"/>
    </cofactor>
    <text evidence="13">Binds 1 zinc ion per subunit.</text>
</comment>
<evidence type="ECO:0000256" key="10">
    <source>
        <dbReference type="ARBA" id="ARBA00023098"/>
    </source>
</evidence>
<keyword evidence="6 13" id="KW-0863">Zinc-finger</keyword>
<evidence type="ECO:0000256" key="3">
    <source>
        <dbReference type="ARBA" id="ARBA00022679"/>
    </source>
</evidence>
<gene>
    <name evidence="13" type="primary">accD</name>
    <name evidence="15" type="ORF">IAB31_08360</name>
</gene>
<accession>A0A9D1D9D6</accession>
<keyword evidence="9 13" id="KW-0067">ATP-binding</keyword>
<name>A0A9D1D9D6_9FIRM</name>
<evidence type="ECO:0000256" key="9">
    <source>
        <dbReference type="ARBA" id="ARBA00022840"/>
    </source>
</evidence>
<feature type="binding site" evidence="13">
    <location>
        <position position="31"/>
    </location>
    <ligand>
        <name>Zn(2+)</name>
        <dbReference type="ChEBI" id="CHEBI:29105"/>
    </ligand>
</feature>
<evidence type="ECO:0000256" key="13">
    <source>
        <dbReference type="HAMAP-Rule" id="MF_01395"/>
    </source>
</evidence>
<dbReference type="Proteomes" id="UP000886757">
    <property type="component" value="Unassembled WGS sequence"/>
</dbReference>
<organism evidence="15 16">
    <name type="scientific">Candidatus Choladousia intestinavium</name>
    <dbReference type="NCBI Taxonomy" id="2840727"/>
    <lineage>
        <taxon>Bacteria</taxon>
        <taxon>Bacillati</taxon>
        <taxon>Bacillota</taxon>
        <taxon>Clostridia</taxon>
        <taxon>Lachnospirales</taxon>
        <taxon>Lachnospiraceae</taxon>
        <taxon>Lachnospiraceae incertae sedis</taxon>
        <taxon>Candidatus Choladousia</taxon>
    </lineage>
</organism>
<dbReference type="Pfam" id="PF01039">
    <property type="entry name" value="Carboxyl_trans"/>
    <property type="match status" value="1"/>
</dbReference>
<evidence type="ECO:0000256" key="6">
    <source>
        <dbReference type="ARBA" id="ARBA00022771"/>
    </source>
</evidence>
<keyword evidence="8 13" id="KW-0862">Zinc</keyword>
<dbReference type="GO" id="GO:0005524">
    <property type="term" value="F:ATP binding"/>
    <property type="evidence" value="ECO:0007669"/>
    <property type="project" value="UniProtKB-KW"/>
</dbReference>
<dbReference type="EMBL" id="DVGK01000095">
    <property type="protein sequence ID" value="HIR13919.1"/>
    <property type="molecule type" value="Genomic_DNA"/>
</dbReference>
<dbReference type="GO" id="GO:2001295">
    <property type="term" value="P:malonyl-CoA biosynthetic process"/>
    <property type="evidence" value="ECO:0007669"/>
    <property type="project" value="UniProtKB-UniRule"/>
</dbReference>
<keyword evidence="7 13" id="KW-0276">Fatty acid metabolism</keyword>